<evidence type="ECO:0000256" key="2">
    <source>
        <dbReference type="SAM" id="SignalP"/>
    </source>
</evidence>
<sequence length="281" mass="28988">MQLTNVFISFVLATAVSAKGHNNGTTSVKSASVKSQCHEVAKLTSDVELATNDTQLGDHFDNNQTEIAAFKAKAADMQTELDTMSSNSTLMTSCAVIAAHEDAVDSCDKMQSWEKSIAAAANGTKLTDKFDGNATKVTAFQAKASSEATKLAALASNSTLTQFCSVQSTLSDCKTMSKLQKEMAFVNNATALSAKLDGNQTKIDKATAKVAKLQSKLDALISNSTLMSTCSSLTQASADGTTTADNAASSTTAASAAGRVEAAGGMIAAAVLAMTAALFMM</sequence>
<reference evidence="3" key="1">
    <citation type="submission" date="2023-10" db="EMBL/GenBank/DDBJ databases">
        <authorList>
            <person name="Hackl T."/>
        </authorList>
    </citation>
    <scope>NUCLEOTIDE SEQUENCE</scope>
</reference>
<organism evidence="3 4">
    <name type="scientific">Anthostomella pinea</name>
    <dbReference type="NCBI Taxonomy" id="933095"/>
    <lineage>
        <taxon>Eukaryota</taxon>
        <taxon>Fungi</taxon>
        <taxon>Dikarya</taxon>
        <taxon>Ascomycota</taxon>
        <taxon>Pezizomycotina</taxon>
        <taxon>Sordariomycetes</taxon>
        <taxon>Xylariomycetidae</taxon>
        <taxon>Xylariales</taxon>
        <taxon>Xylariaceae</taxon>
        <taxon>Anthostomella</taxon>
    </lineage>
</organism>
<keyword evidence="4" id="KW-1185">Reference proteome</keyword>
<evidence type="ECO:0000313" key="3">
    <source>
        <dbReference type="EMBL" id="CAJ2503422.1"/>
    </source>
</evidence>
<keyword evidence="2" id="KW-0732">Signal</keyword>
<proteinExistence type="predicted"/>
<dbReference type="Proteomes" id="UP001295740">
    <property type="component" value="Unassembled WGS sequence"/>
</dbReference>
<gene>
    <name evidence="3" type="ORF">KHLLAP_LOCUS3890</name>
</gene>
<name>A0AAI8VEF1_9PEZI</name>
<comment type="caution">
    <text evidence="3">The sequence shown here is derived from an EMBL/GenBank/DDBJ whole genome shotgun (WGS) entry which is preliminary data.</text>
</comment>
<feature type="coiled-coil region" evidence="1">
    <location>
        <begin position="196"/>
        <end position="223"/>
    </location>
</feature>
<protein>
    <submittedName>
        <fullName evidence="3">Uu.00g108160.m01.CDS01</fullName>
    </submittedName>
</protein>
<feature type="chain" id="PRO_5042460960" evidence="2">
    <location>
        <begin position="19"/>
        <end position="281"/>
    </location>
</feature>
<evidence type="ECO:0000256" key="1">
    <source>
        <dbReference type="SAM" id="Coils"/>
    </source>
</evidence>
<feature type="signal peptide" evidence="2">
    <location>
        <begin position="1"/>
        <end position="18"/>
    </location>
</feature>
<evidence type="ECO:0000313" key="4">
    <source>
        <dbReference type="Proteomes" id="UP001295740"/>
    </source>
</evidence>
<dbReference type="EMBL" id="CAUWAG010000006">
    <property type="protein sequence ID" value="CAJ2503422.1"/>
    <property type="molecule type" value="Genomic_DNA"/>
</dbReference>
<dbReference type="AlphaFoldDB" id="A0AAI8VEF1"/>
<accession>A0AAI8VEF1</accession>
<keyword evidence="1" id="KW-0175">Coiled coil</keyword>